<evidence type="ECO:0000256" key="1">
    <source>
        <dbReference type="SAM" id="MobiDB-lite"/>
    </source>
</evidence>
<keyword evidence="3" id="KW-1185">Reference proteome</keyword>
<reference evidence="2 3" key="1">
    <citation type="submission" date="2017-06" db="EMBL/GenBank/DDBJ databases">
        <title>Comparative genomic analysis of Ambrosia Fusariam Clade fungi.</title>
        <authorList>
            <person name="Stajich J.E."/>
            <person name="Carrillo J."/>
            <person name="Kijimoto T."/>
            <person name="Eskalen A."/>
            <person name="O'Donnell K."/>
            <person name="Kasson M."/>
        </authorList>
    </citation>
    <scope>NUCLEOTIDE SEQUENCE [LARGE SCALE GENOMIC DNA]</scope>
    <source>
        <strain evidence="2 3">UCR1854</strain>
    </source>
</reference>
<name>A0A430LAH5_9HYPO</name>
<organism evidence="2 3">
    <name type="scientific">Fusarium euwallaceae</name>
    <dbReference type="NCBI Taxonomy" id="1147111"/>
    <lineage>
        <taxon>Eukaryota</taxon>
        <taxon>Fungi</taxon>
        <taxon>Dikarya</taxon>
        <taxon>Ascomycota</taxon>
        <taxon>Pezizomycotina</taxon>
        <taxon>Sordariomycetes</taxon>
        <taxon>Hypocreomycetidae</taxon>
        <taxon>Hypocreales</taxon>
        <taxon>Nectriaceae</taxon>
        <taxon>Fusarium</taxon>
        <taxon>Fusarium solani species complex</taxon>
    </lineage>
</organism>
<proteinExistence type="predicted"/>
<feature type="compositionally biased region" description="Basic and acidic residues" evidence="1">
    <location>
        <begin position="15"/>
        <end position="27"/>
    </location>
</feature>
<dbReference type="Proteomes" id="UP000287124">
    <property type="component" value="Unassembled WGS sequence"/>
</dbReference>
<dbReference type="EMBL" id="MIKF01000296">
    <property type="protein sequence ID" value="RTE72748.1"/>
    <property type="molecule type" value="Genomic_DNA"/>
</dbReference>
<accession>A0A430LAH5</accession>
<feature type="region of interest" description="Disordered" evidence="1">
    <location>
        <begin position="1"/>
        <end position="100"/>
    </location>
</feature>
<protein>
    <submittedName>
        <fullName evidence="2">Uncharacterized protein</fullName>
    </submittedName>
</protein>
<dbReference type="AlphaFoldDB" id="A0A430LAH5"/>
<comment type="caution">
    <text evidence="2">The sequence shown here is derived from an EMBL/GenBank/DDBJ whole genome shotgun (WGS) entry which is preliminary data.</text>
</comment>
<feature type="compositionally biased region" description="Acidic residues" evidence="1">
    <location>
        <begin position="47"/>
        <end position="64"/>
    </location>
</feature>
<gene>
    <name evidence="2" type="ORF">BHE90_012832</name>
</gene>
<feature type="region of interest" description="Disordered" evidence="1">
    <location>
        <begin position="125"/>
        <end position="148"/>
    </location>
</feature>
<evidence type="ECO:0000313" key="3">
    <source>
        <dbReference type="Proteomes" id="UP000287124"/>
    </source>
</evidence>
<feature type="compositionally biased region" description="Basic and acidic residues" evidence="1">
    <location>
        <begin position="293"/>
        <end position="312"/>
    </location>
</feature>
<feature type="region of interest" description="Disordered" evidence="1">
    <location>
        <begin position="287"/>
        <end position="312"/>
    </location>
</feature>
<sequence>MESPPKPSSQQGDANDEKINAVKRLLDETSTTPSKATALLELQESTSDPESDQDEDDSSDEDDPWLNATAQPGVPANREHGISEAEVSNGHAAEYYQERNTHDPNSWEYALALAEQDDASCADIPRNMRKSGNTDTEKGPDSSRVLGDGVVDVQPTKQQPMTPNRFELYLKKALFEETVNVSTTVDEPEWAHDPGPSKHTVVFSGWNDPAEEFKLKPQGKFVAEAKKALDDFLEHVQLGGNLSAMGNGGGFTSTGLPSLLKKSFTTYEWLGMWRSSEGRKIRVSRMALGGSSDEEHPTTPDKKDDKSEELTKKEQERLLALENELLGLDKYMGGDSEYLTVVTYSDDYVGAIALFQAKLSPDHKIITLDRIAMISDVPRKICDILQDEIKPNRYVVGRTKRKVKCFDSGEMPPPQIIKVSNQATPWSSSGGGWRQALRVPEQTTEYSSGEGLIATIPQMIGLLHLQHQTLTKLASSQAFVFEKPIDHGIPKLKESVSCSTSEVLCDFKAPATQVDWIWGVFYAKDKTNLIVSCSRLSNTFTSKDLQQKGPDAIYTLRQLATYAALGQTRYGFILTDQEVVVVRFHKSCRDVEQYMAKWEAIPWKASGRDTLTAPLAVFSLILMSLDDNQRHIVLDSKFLRLGGWTPGIPSPGMFFLSHRFLMRNEHRNISY</sequence>
<evidence type="ECO:0000313" key="2">
    <source>
        <dbReference type="EMBL" id="RTE72748.1"/>
    </source>
</evidence>